<reference evidence="1 2" key="1">
    <citation type="submission" date="2018-05" db="EMBL/GenBank/DDBJ databases">
        <title>Flavobacterium sp. MEBiC07310.</title>
        <authorList>
            <person name="Baek K."/>
        </authorList>
    </citation>
    <scope>NUCLEOTIDE SEQUENCE [LARGE SCALE GENOMIC DNA]</scope>
    <source>
        <strain evidence="1 2">MEBiC07310</strain>
    </source>
</reference>
<evidence type="ECO:0000313" key="1">
    <source>
        <dbReference type="EMBL" id="AWM12992.1"/>
    </source>
</evidence>
<dbReference type="Pfam" id="PF13432">
    <property type="entry name" value="TPR_16"/>
    <property type="match status" value="1"/>
</dbReference>
<dbReference type="Proteomes" id="UP000245429">
    <property type="component" value="Chromosome"/>
</dbReference>
<dbReference type="KEGG" id="fse:DI487_03335"/>
<dbReference type="RefSeq" id="WP_109568400.1">
    <property type="nucleotide sequence ID" value="NZ_CP029463.1"/>
</dbReference>
<dbReference type="EMBL" id="CP029463">
    <property type="protein sequence ID" value="AWM12992.1"/>
    <property type="molecule type" value="Genomic_DNA"/>
</dbReference>
<protein>
    <recommendedName>
        <fullName evidence="3">Tetratricopeptide repeat protein</fullName>
    </recommendedName>
</protein>
<keyword evidence="2" id="KW-1185">Reference proteome</keyword>
<dbReference type="SMART" id="SM00028">
    <property type="entry name" value="TPR"/>
    <property type="match status" value="4"/>
</dbReference>
<proteinExistence type="predicted"/>
<organism evidence="1 2">
    <name type="scientific">Flavobacterium sediminis</name>
    <dbReference type="NCBI Taxonomy" id="2201181"/>
    <lineage>
        <taxon>Bacteria</taxon>
        <taxon>Pseudomonadati</taxon>
        <taxon>Bacteroidota</taxon>
        <taxon>Flavobacteriia</taxon>
        <taxon>Flavobacteriales</taxon>
        <taxon>Flavobacteriaceae</taxon>
        <taxon>Flavobacterium</taxon>
    </lineage>
</organism>
<name>A0A2U8QS50_9FLAO</name>
<dbReference type="InterPro" id="IPR011990">
    <property type="entry name" value="TPR-like_helical_dom_sf"/>
</dbReference>
<dbReference type="Gene3D" id="1.25.40.10">
    <property type="entry name" value="Tetratricopeptide repeat domain"/>
    <property type="match status" value="4"/>
</dbReference>
<gene>
    <name evidence="1" type="ORF">DI487_03335</name>
</gene>
<dbReference type="OrthoDB" id="9763354at2"/>
<dbReference type="SUPFAM" id="SSF81901">
    <property type="entry name" value="HCP-like"/>
    <property type="match status" value="1"/>
</dbReference>
<evidence type="ECO:0008006" key="3">
    <source>
        <dbReference type="Google" id="ProtNLM"/>
    </source>
</evidence>
<sequence>MQKAIFTFFLLFQLVAFSQNDQLALDYFEKGEFDKALTLLEPLAEKQPSNSFYFDKVLFCYQQLQQYDKAGELIAKRSKRYFQPYLFIEEGYNWQLQKQENKAHKKYEEALKSIEDNPNYAYQIGSAFDKKVLPEWALKAYQKGQELNPNLNFDYQIALLYGQMGQLDEMTNKLLDYAYHKKESAVQVQSYLTRFLIDEANESFSNSLKKALIIRTQKNPDIFWNEFLSWYYVQQKDYGKAFIQEKAVFKRDPESLYNIISLAKMAVEDQQTTEATSMFEFILANTQNTSLQVEAEHFLMQSKIDSADKKEYPALAEEMDLLLKKYGFTPYTLDLQILTAHFETFYRNDASSGIALLQKSLELPLNTRQSSKIKMELADIFLYDEKFNQAILYYAQIEDNLKNDEMAHQASMKMAKANYYKKDFDWALQNVKMLKQSPSLLIANDALELFLLIQDNSSTEDSTHIALQAFSEADLKLYQNKKADALQGFQQILERHKGEEIEGATLMKIGQIYQDFKNYDKALVYYNTILTEHKDGVYIDEALFFSAEIYNKFLSDPEQAKAFYEKIIFEHQDSIYYTDARRQYRILRGDTNI</sequence>
<evidence type="ECO:0000313" key="2">
    <source>
        <dbReference type="Proteomes" id="UP000245429"/>
    </source>
</evidence>
<dbReference type="InterPro" id="IPR019734">
    <property type="entry name" value="TPR_rpt"/>
</dbReference>
<dbReference type="AlphaFoldDB" id="A0A2U8QS50"/>
<accession>A0A2U8QS50</accession>
<dbReference type="SUPFAM" id="SSF48452">
    <property type="entry name" value="TPR-like"/>
    <property type="match status" value="1"/>
</dbReference>